<protein>
    <recommendedName>
        <fullName evidence="4">ABC-type transport system involved in multi-copper enzyme maturation, permease component</fullName>
    </recommendedName>
</protein>
<evidence type="ECO:0000313" key="2">
    <source>
        <dbReference type="EMBL" id="SFA57035.1"/>
    </source>
</evidence>
<proteinExistence type="predicted"/>
<feature type="transmembrane region" description="Helical" evidence="1">
    <location>
        <begin position="50"/>
        <end position="74"/>
    </location>
</feature>
<evidence type="ECO:0000313" key="3">
    <source>
        <dbReference type="Proteomes" id="UP000198650"/>
    </source>
</evidence>
<name>A0A1I0TZ14_9BACL</name>
<feature type="transmembrane region" description="Helical" evidence="1">
    <location>
        <begin position="20"/>
        <end position="38"/>
    </location>
</feature>
<feature type="transmembrane region" description="Helical" evidence="1">
    <location>
        <begin position="255"/>
        <end position="274"/>
    </location>
</feature>
<keyword evidence="1" id="KW-0812">Transmembrane</keyword>
<feature type="transmembrane region" description="Helical" evidence="1">
    <location>
        <begin position="95"/>
        <end position="123"/>
    </location>
</feature>
<dbReference type="STRING" id="186116.SAMN05192569_10854"/>
<dbReference type="AlphaFoldDB" id="A0A1I0TZ14"/>
<keyword evidence="1" id="KW-1133">Transmembrane helix</keyword>
<sequence length="695" mass="81216">MKVFNSMNVMWILFRRNPLFWILLVCFLTYVYYGFHFYSTGYNFSPGEALVRMSFAVQGGMLAFLFFGVLLIRLEENNHLHDIFSSIPKGNFSKFIGKLLFFFILVLLICLFVFSIYVFLFLPKGISFLPFYYDAFLYIVLYWGISFFLSMLIGALLASWFKGKIIYPLILFVWALIGPANSYFFGTAASKPVFSDFLAWINLGEPNPYALFNDLYGFELSLYHWMKRLFMLLCISFLFLFTHFLRKRGNIEKRFYMYVAVCIGSIGALIYYFTLDRQIYISNSLLAGTRERVDETYYRALSHENSVPHQVIAITKYDVHMKIKRLVEIDTAITIVNNQKQPLDNISLSLYHGFKVIDVSSSHKKLSFQQKNDLLNIQLPSELPPKQSCQLSISYKGLSSPLFFANSRAVYLPYYFPWLPSSNVEPAFQYTKIGLIRNNHQWGNDAEITLTYDGPTPLYTNIKKVGSKKWHGRSSFGLSVVVGKIAEMNRKNDGTQFVQPMTWEKNMYQYPEFKERTSHIMETISRNFHIPYEGFPKLVVFVPILSINDFAVEEYIWFASDHLIYGTSLQYQATILPQDEANYTYMLVPALTWKYKGIPIKDMEYLHLFDSVYAYVYNQQHGIPDDGSFLPRMNPIKSEKDQIKSSIVQWIKKEGNVEMKNRFCQEWFQLIESGSQDWNELKKLVEQYIVIKEDL</sequence>
<evidence type="ECO:0008006" key="4">
    <source>
        <dbReference type="Google" id="ProtNLM"/>
    </source>
</evidence>
<feature type="transmembrane region" description="Helical" evidence="1">
    <location>
        <begin position="135"/>
        <end position="158"/>
    </location>
</feature>
<keyword evidence="3" id="KW-1185">Reference proteome</keyword>
<dbReference type="Proteomes" id="UP000198650">
    <property type="component" value="Unassembled WGS sequence"/>
</dbReference>
<accession>A0A1I0TZ14</accession>
<organism evidence="2 3">
    <name type="scientific">Parageobacillus thermantarcticus</name>
    <dbReference type="NCBI Taxonomy" id="186116"/>
    <lineage>
        <taxon>Bacteria</taxon>
        <taxon>Bacillati</taxon>
        <taxon>Bacillota</taxon>
        <taxon>Bacilli</taxon>
        <taxon>Bacillales</taxon>
        <taxon>Anoxybacillaceae</taxon>
        <taxon>Parageobacillus</taxon>
    </lineage>
</organism>
<feature type="transmembrane region" description="Helical" evidence="1">
    <location>
        <begin position="225"/>
        <end position="243"/>
    </location>
</feature>
<gene>
    <name evidence="2" type="ORF">SAMN05192569_10854</name>
</gene>
<reference evidence="3" key="1">
    <citation type="submission" date="2016-10" db="EMBL/GenBank/DDBJ databases">
        <authorList>
            <person name="Varghese N."/>
            <person name="Submissions S."/>
        </authorList>
    </citation>
    <scope>NUCLEOTIDE SEQUENCE [LARGE SCALE GENOMIC DNA]</scope>
    <source>
        <strain evidence="3">M1</strain>
    </source>
</reference>
<keyword evidence="1" id="KW-0472">Membrane</keyword>
<feature type="transmembrane region" description="Helical" evidence="1">
    <location>
        <begin position="165"/>
        <end position="185"/>
    </location>
</feature>
<evidence type="ECO:0000256" key="1">
    <source>
        <dbReference type="SAM" id="Phobius"/>
    </source>
</evidence>
<dbReference type="EMBL" id="FOJS01000085">
    <property type="protein sequence ID" value="SFA57035.1"/>
    <property type="molecule type" value="Genomic_DNA"/>
</dbReference>